<evidence type="ECO:0000256" key="5">
    <source>
        <dbReference type="ARBA" id="ARBA00022989"/>
    </source>
</evidence>
<comment type="function">
    <text evidence="7">Involved in protein precursor import into chloroplasts.</text>
</comment>
<evidence type="ECO:0000256" key="2">
    <source>
        <dbReference type="ARBA" id="ARBA00009596"/>
    </source>
</evidence>
<evidence type="ECO:0000256" key="6">
    <source>
        <dbReference type="ARBA" id="ARBA00023136"/>
    </source>
</evidence>
<sequence length="181" mass="20626">MILNGGMVTLGSMAMKPGPCRTTNNPNISYFSHHRTISASPKIKIMLFSQFYNVYIFPDWAIMHLSNVLPSLQSDHGSLSHMMPIFPKLCTARPRNHIVPRASNDVPLSYRYPPMTKKPKWWWRTLACIPYLMPLHETWMYAGTTYHLHPWRTLSSLLTPSLDSLGASRAGSLWPTSLLLT</sequence>
<dbReference type="AlphaFoldDB" id="A0A8D7FAZ5"/>
<dbReference type="PANTHER" id="PTHR33510">
    <property type="entry name" value="PROTEIN TIC 20-II, CHLOROPLASTIC"/>
    <property type="match status" value="1"/>
</dbReference>
<keyword evidence="4" id="KW-1001">Plastid inner membrane</keyword>
<accession>A0A8D7FAZ5</accession>
<comment type="subcellular location">
    <subcellularLocation>
        <location evidence="1">Plastid</location>
        <location evidence="1">Chloroplast inner membrane</location>
        <topology evidence="1">Multi-pass membrane protein</topology>
    </subcellularLocation>
    <subcellularLocation>
        <location evidence="7">Plastid</location>
        <location evidence="7">Chloroplast membrane</location>
        <topology evidence="7">Multi-pass membrane protein</topology>
    </subcellularLocation>
</comment>
<dbReference type="GO" id="GO:0009706">
    <property type="term" value="C:chloroplast inner membrane"/>
    <property type="evidence" value="ECO:0007669"/>
    <property type="project" value="UniProtKB-SubCell"/>
</dbReference>
<keyword evidence="6" id="KW-0472">Membrane</keyword>
<proteinExistence type="inferred from homology"/>
<evidence type="ECO:0000256" key="3">
    <source>
        <dbReference type="ARBA" id="ARBA00022692"/>
    </source>
</evidence>
<keyword evidence="5" id="KW-1133">Transmembrane helix</keyword>
<dbReference type="PANTHER" id="PTHR33510:SF9">
    <property type="entry name" value="HIT-TYPE ZINC FINGER FAMILY PROTEIN-RELATED"/>
    <property type="match status" value="1"/>
</dbReference>
<gene>
    <name evidence="8" type="ORF">GSMUA_166490.1</name>
</gene>
<evidence type="ECO:0000256" key="4">
    <source>
        <dbReference type="ARBA" id="ARBA00022780"/>
    </source>
</evidence>
<dbReference type="InterPro" id="IPR005691">
    <property type="entry name" value="Tic20"/>
</dbReference>
<organism evidence="8">
    <name type="scientific">Musa acuminata subsp. malaccensis</name>
    <name type="common">Wild banana</name>
    <name type="synonym">Musa malaccensis</name>
    <dbReference type="NCBI Taxonomy" id="214687"/>
    <lineage>
        <taxon>Eukaryota</taxon>
        <taxon>Viridiplantae</taxon>
        <taxon>Streptophyta</taxon>
        <taxon>Embryophyta</taxon>
        <taxon>Tracheophyta</taxon>
        <taxon>Spermatophyta</taxon>
        <taxon>Magnoliopsida</taxon>
        <taxon>Liliopsida</taxon>
        <taxon>Zingiberales</taxon>
        <taxon>Musaceae</taxon>
        <taxon>Musa</taxon>
    </lineage>
</organism>
<keyword evidence="3" id="KW-0812">Transmembrane</keyword>
<name>A0A8D7FAZ5_MUSAM</name>
<evidence type="ECO:0000313" key="8">
    <source>
        <dbReference type="EMBL" id="CAG1846854.1"/>
    </source>
</evidence>
<reference evidence="8" key="1">
    <citation type="submission" date="2021-03" db="EMBL/GenBank/DDBJ databases">
        <authorList>
            <consortium name="Genoscope - CEA"/>
            <person name="William W."/>
        </authorList>
    </citation>
    <scope>NUCLEOTIDE SEQUENCE</scope>
    <source>
        <strain evidence="8">Doubled-haploid Pahang</strain>
    </source>
</reference>
<keyword evidence="7" id="KW-0934">Plastid</keyword>
<protein>
    <recommendedName>
        <fullName evidence="7">Protein TIC 20</fullName>
    </recommendedName>
</protein>
<dbReference type="Pfam" id="PF16166">
    <property type="entry name" value="TIC20"/>
    <property type="match status" value="1"/>
</dbReference>
<comment type="similarity">
    <text evidence="2 7">Belongs to the Tic20 family.</text>
</comment>
<evidence type="ECO:0000256" key="1">
    <source>
        <dbReference type="ARBA" id="ARBA00004478"/>
    </source>
</evidence>
<evidence type="ECO:0000256" key="7">
    <source>
        <dbReference type="RuleBase" id="RU367003"/>
    </source>
</evidence>
<dbReference type="EMBL" id="HG996471">
    <property type="protein sequence ID" value="CAG1846854.1"/>
    <property type="molecule type" value="Genomic_DNA"/>
</dbReference>
<keyword evidence="7" id="KW-0150">Chloroplast</keyword>